<dbReference type="RefSeq" id="WP_006950464.1">
    <property type="nucleotide sequence ID" value="NZ_BAJI01000006.1"/>
</dbReference>
<keyword evidence="1" id="KW-0472">Membrane</keyword>
<dbReference type="PANTHER" id="PTHR30329:SF21">
    <property type="entry name" value="LIPOPROTEIN YIAD-RELATED"/>
    <property type="match status" value="1"/>
</dbReference>
<dbReference type="STRING" id="862515.HMPREF0658_2111"/>
<gene>
    <name evidence="5" type="ORF">HMPREF0658_2111</name>
</gene>
<dbReference type="eggNOG" id="COG2885">
    <property type="taxonomic scope" value="Bacteria"/>
</dbReference>
<dbReference type="Gene3D" id="3.30.1330.60">
    <property type="entry name" value="OmpA-like domain"/>
    <property type="match status" value="1"/>
</dbReference>
<dbReference type="PROSITE" id="PS51123">
    <property type="entry name" value="OMPA_2"/>
    <property type="match status" value="1"/>
</dbReference>
<dbReference type="SUPFAM" id="SSF56925">
    <property type="entry name" value="OMPA-like"/>
    <property type="match status" value="1"/>
</dbReference>
<dbReference type="InterPro" id="IPR036737">
    <property type="entry name" value="OmpA-like_sf"/>
</dbReference>
<proteinExistence type="predicted"/>
<dbReference type="AlphaFoldDB" id="E0NVA6"/>
<dbReference type="Proteomes" id="UP000004394">
    <property type="component" value="Unassembled WGS sequence"/>
</dbReference>
<dbReference type="GO" id="GO:0016020">
    <property type="term" value="C:membrane"/>
    <property type="evidence" value="ECO:0007669"/>
    <property type="project" value="UniProtKB-UniRule"/>
</dbReference>
<feature type="signal peptide" evidence="3">
    <location>
        <begin position="1"/>
        <end position="19"/>
    </location>
</feature>
<keyword evidence="2" id="KW-0175">Coiled coil</keyword>
<evidence type="ECO:0000256" key="2">
    <source>
        <dbReference type="SAM" id="Coils"/>
    </source>
</evidence>
<feature type="coiled-coil region" evidence="2">
    <location>
        <begin position="234"/>
        <end position="264"/>
    </location>
</feature>
<evidence type="ECO:0000313" key="5">
    <source>
        <dbReference type="EMBL" id="EFM00840.1"/>
    </source>
</evidence>
<keyword evidence="6" id="KW-1185">Reference proteome</keyword>
<dbReference type="PANTHER" id="PTHR30329">
    <property type="entry name" value="STATOR ELEMENT OF FLAGELLAR MOTOR COMPLEX"/>
    <property type="match status" value="1"/>
</dbReference>
<dbReference type="Pfam" id="PF00691">
    <property type="entry name" value="OmpA"/>
    <property type="match status" value="1"/>
</dbReference>
<feature type="chain" id="PRO_5003138429" evidence="3">
    <location>
        <begin position="20"/>
        <end position="383"/>
    </location>
</feature>
<evidence type="ECO:0000259" key="4">
    <source>
        <dbReference type="PROSITE" id="PS51123"/>
    </source>
</evidence>
<evidence type="ECO:0000256" key="1">
    <source>
        <dbReference type="PROSITE-ProRule" id="PRU00473"/>
    </source>
</evidence>
<dbReference type="InterPro" id="IPR050330">
    <property type="entry name" value="Bact_OuterMem_StrucFunc"/>
</dbReference>
<dbReference type="InterPro" id="IPR006665">
    <property type="entry name" value="OmpA-like"/>
</dbReference>
<dbReference type="EMBL" id="AEEI01000061">
    <property type="protein sequence ID" value="EFM00840.1"/>
    <property type="molecule type" value="Genomic_DNA"/>
</dbReference>
<evidence type="ECO:0000313" key="6">
    <source>
        <dbReference type="Proteomes" id="UP000004394"/>
    </source>
</evidence>
<keyword evidence="3" id="KW-0732">Signal</keyword>
<comment type="caution">
    <text evidence="5">The sequence shown here is derived from an EMBL/GenBank/DDBJ whole genome shotgun (WGS) entry which is preliminary data.</text>
</comment>
<dbReference type="HOGENOM" id="CLU_058370_1_0_10"/>
<accession>E0NVA6</accession>
<feature type="domain" description="OmpA-like" evidence="4">
    <location>
        <begin position="279"/>
        <end position="383"/>
    </location>
</feature>
<sequence>MKKLLMTAAIASISLVGMAQETEELPVQKHCVATNSFWSNWFIQAGAGWNTWYSSQEHGQGLPRSPFKKFRSNPGFAVAIGKWFTPGIALRTKLQGIWGKTVVDATGRDNGNKYWSLNEHVLFNLNSLVKGYNPDRRWSVIPFLGAGIGRSLTHNRYAMNLSIGLMSEVYLCEKTAIHIEMGWNYFESDIDGMEHVRVRRGWSAHDNHLYAEVGLTYRLGKATWSKVPDTEAMRALSQAELDALNAQLSDANAENERLQTLLNEQKPTEETATPAAPPVTEVSVFFDHDDVLSSPKDLVDVAALADYAKENHAKLTVTGYADSATGHAEQNQTLAERRAQCLANELIKMGIAKEDISIVAKGGVSQLSPAPYNRRATVQITTN</sequence>
<name>E0NVA6_9BACT</name>
<protein>
    <submittedName>
        <fullName evidence="5">OmpA family protein</fullName>
    </submittedName>
</protein>
<dbReference type="BioCyc" id="PMAR862515-HMP:GMOO-2142-MONOMER"/>
<dbReference type="InterPro" id="IPR011250">
    <property type="entry name" value="OMP/PagP_B-barrel"/>
</dbReference>
<evidence type="ECO:0000256" key="3">
    <source>
        <dbReference type="SAM" id="SignalP"/>
    </source>
</evidence>
<organism evidence="5 6">
    <name type="scientific">Hoylesella marshii DSM 16973 = JCM 13450</name>
    <dbReference type="NCBI Taxonomy" id="862515"/>
    <lineage>
        <taxon>Bacteria</taxon>
        <taxon>Pseudomonadati</taxon>
        <taxon>Bacteroidota</taxon>
        <taxon>Bacteroidia</taxon>
        <taxon>Bacteroidales</taxon>
        <taxon>Prevotellaceae</taxon>
        <taxon>Hoylesella</taxon>
    </lineage>
</organism>
<reference evidence="5" key="1">
    <citation type="submission" date="2010-07" db="EMBL/GenBank/DDBJ databases">
        <authorList>
            <person name="Muzny D."/>
            <person name="Qin X."/>
            <person name="Deng J."/>
            <person name="Jiang H."/>
            <person name="Liu Y."/>
            <person name="Qu J."/>
            <person name="Song X.-Z."/>
            <person name="Zhang L."/>
            <person name="Thornton R."/>
            <person name="Coyle M."/>
            <person name="Francisco L."/>
            <person name="Jackson L."/>
            <person name="Javaid M."/>
            <person name="Korchina V."/>
            <person name="Kovar C."/>
            <person name="Mata R."/>
            <person name="Mathew T."/>
            <person name="Ngo R."/>
            <person name="Nguyen L."/>
            <person name="Nguyen N."/>
            <person name="Okwuonu G."/>
            <person name="Ongeri F."/>
            <person name="Pham C."/>
            <person name="Simmons D."/>
            <person name="Wilczek-Boney K."/>
            <person name="Hale W."/>
            <person name="Jakkamsetti A."/>
            <person name="Pham P."/>
            <person name="Ruth R."/>
            <person name="San Lucas F."/>
            <person name="Warren J."/>
            <person name="Zhang J."/>
            <person name="Zhao Z."/>
            <person name="Zhou C."/>
            <person name="Zhu D."/>
            <person name="Lee S."/>
            <person name="Bess C."/>
            <person name="Blankenburg K."/>
            <person name="Forbes L."/>
            <person name="Fu Q."/>
            <person name="Gubbala S."/>
            <person name="Hirani K."/>
            <person name="Jayaseelan J.C."/>
            <person name="Lara F."/>
            <person name="Munidasa M."/>
            <person name="Palculict T."/>
            <person name="Patil S."/>
            <person name="Pu L.-L."/>
            <person name="Saada N."/>
            <person name="Tang L."/>
            <person name="Weissenberger G."/>
            <person name="Zhu Y."/>
            <person name="Hemphill L."/>
            <person name="Shang Y."/>
            <person name="Youmans B."/>
            <person name="Ayvaz T."/>
            <person name="Ross M."/>
            <person name="Santibanez J."/>
            <person name="Aqrawi P."/>
            <person name="Gross S."/>
            <person name="Joshi V."/>
            <person name="Fowler G."/>
            <person name="Nazareth L."/>
            <person name="Reid J."/>
            <person name="Worley K."/>
            <person name="Petrosino J."/>
            <person name="Highlander S."/>
            <person name="Gibbs R."/>
        </authorList>
    </citation>
    <scope>NUCLEOTIDE SEQUENCE [LARGE SCALE GENOMIC DNA]</scope>
    <source>
        <strain evidence="5">DSM 16973</strain>
    </source>
</reference>
<dbReference type="OrthoDB" id="1453138at2"/>
<dbReference type="SUPFAM" id="SSF103088">
    <property type="entry name" value="OmpA-like"/>
    <property type="match status" value="1"/>
</dbReference>